<organism evidence="1 2">
    <name type="scientific">Lecanicillium saksenae</name>
    <dbReference type="NCBI Taxonomy" id="468837"/>
    <lineage>
        <taxon>Eukaryota</taxon>
        <taxon>Fungi</taxon>
        <taxon>Dikarya</taxon>
        <taxon>Ascomycota</taxon>
        <taxon>Pezizomycotina</taxon>
        <taxon>Sordariomycetes</taxon>
        <taxon>Hypocreomycetidae</taxon>
        <taxon>Hypocreales</taxon>
        <taxon>Cordycipitaceae</taxon>
        <taxon>Lecanicillium</taxon>
    </lineage>
</organism>
<sequence>MRAATVLALISSASAAALSARAECPTSSGSACGVVQVLGNTVNYPKCDCATTCSGPVSVAGITATVSIGYFWEHFANYVPLFAFVSTEMQINELSLSVHRTSRLSAKAV</sequence>
<dbReference type="EMBL" id="JANAKD010000673">
    <property type="protein sequence ID" value="KAJ3490761.1"/>
    <property type="molecule type" value="Genomic_DNA"/>
</dbReference>
<reference evidence="1" key="1">
    <citation type="submission" date="2022-07" db="EMBL/GenBank/DDBJ databases">
        <title>Genome Sequence of Lecanicillium saksenae.</title>
        <authorList>
            <person name="Buettner E."/>
        </authorList>
    </citation>
    <scope>NUCLEOTIDE SEQUENCE</scope>
    <source>
        <strain evidence="1">VT-O1</strain>
    </source>
</reference>
<proteinExistence type="predicted"/>
<gene>
    <name evidence="1" type="ORF">NLG97_g5716</name>
</gene>
<evidence type="ECO:0000313" key="1">
    <source>
        <dbReference type="EMBL" id="KAJ3490761.1"/>
    </source>
</evidence>
<comment type="caution">
    <text evidence="1">The sequence shown here is derived from an EMBL/GenBank/DDBJ whole genome shotgun (WGS) entry which is preliminary data.</text>
</comment>
<keyword evidence="2" id="KW-1185">Reference proteome</keyword>
<dbReference type="Proteomes" id="UP001148737">
    <property type="component" value="Unassembled WGS sequence"/>
</dbReference>
<protein>
    <submittedName>
        <fullName evidence="1">Uncharacterized protein</fullName>
    </submittedName>
</protein>
<accession>A0ACC1QU87</accession>
<name>A0ACC1QU87_9HYPO</name>
<evidence type="ECO:0000313" key="2">
    <source>
        <dbReference type="Proteomes" id="UP001148737"/>
    </source>
</evidence>